<sequence>MQITEKLIDNDREGIILECTEIPLGIKQSNVFSPVFNTITIQAPNAFETALKL</sequence>
<proteinExistence type="predicted"/>
<dbReference type="InterPro" id="IPR001920">
    <property type="entry name" value="Asp/Glu_race"/>
</dbReference>
<evidence type="ECO:0000313" key="2">
    <source>
        <dbReference type="Proteomes" id="UP001176806"/>
    </source>
</evidence>
<keyword evidence="2" id="KW-1185">Reference proteome</keyword>
<protein>
    <recommendedName>
        <fullName evidence="3">Aspartate racemase</fullName>
    </recommendedName>
</protein>
<dbReference type="SUPFAM" id="SSF53681">
    <property type="entry name" value="Aspartate/glutamate racemase"/>
    <property type="match status" value="1"/>
</dbReference>
<accession>A0ABT8WRS1</accession>
<evidence type="ECO:0000313" key="1">
    <source>
        <dbReference type="EMBL" id="MDO5975863.1"/>
    </source>
</evidence>
<comment type="caution">
    <text evidence="1">The sequence shown here is derived from an EMBL/GenBank/DDBJ whole genome shotgun (WGS) entry which is preliminary data.</text>
</comment>
<name>A0ABT8WRS1_9FLAO</name>
<evidence type="ECO:0008006" key="3">
    <source>
        <dbReference type="Google" id="ProtNLM"/>
    </source>
</evidence>
<dbReference type="Proteomes" id="UP001176806">
    <property type="component" value="Unassembled WGS sequence"/>
</dbReference>
<dbReference type="RefSeq" id="WP_303303098.1">
    <property type="nucleotide sequence ID" value="NZ_BAABDA010000046.1"/>
</dbReference>
<reference evidence="1" key="1">
    <citation type="submission" date="2023-07" db="EMBL/GenBank/DDBJ databases">
        <title>Two novel species in the genus Flavivirga.</title>
        <authorList>
            <person name="Kwon K."/>
        </authorList>
    </citation>
    <scope>NUCLEOTIDE SEQUENCE</scope>
    <source>
        <strain evidence="1">KACC 14158</strain>
    </source>
</reference>
<organism evidence="1 2">
    <name type="scientific">Flavivirga jejuensis</name>
    <dbReference type="NCBI Taxonomy" id="870487"/>
    <lineage>
        <taxon>Bacteria</taxon>
        <taxon>Pseudomonadati</taxon>
        <taxon>Bacteroidota</taxon>
        <taxon>Flavobacteriia</taxon>
        <taxon>Flavobacteriales</taxon>
        <taxon>Flavobacteriaceae</taxon>
        <taxon>Flavivirga</taxon>
    </lineage>
</organism>
<gene>
    <name evidence="1" type="ORF">Q4Q40_16830</name>
</gene>
<dbReference type="Gene3D" id="3.40.50.1860">
    <property type="match status" value="1"/>
</dbReference>
<dbReference type="EMBL" id="JAUOEL010000006">
    <property type="protein sequence ID" value="MDO5975863.1"/>
    <property type="molecule type" value="Genomic_DNA"/>
</dbReference>